<evidence type="ECO:0000313" key="3">
    <source>
        <dbReference type="EMBL" id="CAB4904046.1"/>
    </source>
</evidence>
<proteinExistence type="predicted"/>
<name>A0A6J7GA80_9ZZZZ</name>
<dbReference type="InterPro" id="IPR051010">
    <property type="entry name" value="BCAA_transport"/>
</dbReference>
<protein>
    <submittedName>
        <fullName evidence="3">Unannotated protein</fullName>
    </submittedName>
</protein>
<gene>
    <name evidence="3" type="ORF">UFOPK3516_01087</name>
</gene>
<dbReference type="SUPFAM" id="SSF53822">
    <property type="entry name" value="Periplasmic binding protein-like I"/>
    <property type="match status" value="1"/>
</dbReference>
<evidence type="ECO:0000259" key="2">
    <source>
        <dbReference type="Pfam" id="PF13458"/>
    </source>
</evidence>
<dbReference type="InterPro" id="IPR028081">
    <property type="entry name" value="Leu-bd"/>
</dbReference>
<dbReference type="CDD" id="cd06337">
    <property type="entry name" value="PBP1_ABC_ligand_binding-like"/>
    <property type="match status" value="1"/>
</dbReference>
<feature type="domain" description="Leucine-binding protein" evidence="2">
    <location>
        <begin position="40"/>
        <end position="384"/>
    </location>
</feature>
<evidence type="ECO:0000256" key="1">
    <source>
        <dbReference type="ARBA" id="ARBA00022729"/>
    </source>
</evidence>
<dbReference type="Gene3D" id="3.40.50.2300">
    <property type="match status" value="3"/>
</dbReference>
<reference evidence="3" key="1">
    <citation type="submission" date="2020-05" db="EMBL/GenBank/DDBJ databases">
        <authorList>
            <person name="Chiriac C."/>
            <person name="Salcher M."/>
            <person name="Ghai R."/>
            <person name="Kavagutti S V."/>
        </authorList>
    </citation>
    <scope>NUCLEOTIDE SEQUENCE</scope>
</reference>
<dbReference type="PANTHER" id="PTHR30483">
    <property type="entry name" value="LEUCINE-SPECIFIC-BINDING PROTEIN"/>
    <property type="match status" value="1"/>
</dbReference>
<dbReference type="PANTHER" id="PTHR30483:SF6">
    <property type="entry name" value="PERIPLASMIC BINDING PROTEIN OF ABC TRANSPORTER FOR NATURAL AMINO ACIDS"/>
    <property type="match status" value="1"/>
</dbReference>
<organism evidence="3">
    <name type="scientific">freshwater metagenome</name>
    <dbReference type="NCBI Taxonomy" id="449393"/>
    <lineage>
        <taxon>unclassified sequences</taxon>
        <taxon>metagenomes</taxon>
        <taxon>ecological metagenomes</taxon>
    </lineage>
</organism>
<dbReference type="AlphaFoldDB" id="A0A6J7GA80"/>
<dbReference type="Pfam" id="PF13458">
    <property type="entry name" value="Peripla_BP_6"/>
    <property type="match status" value="1"/>
</dbReference>
<accession>A0A6J7GA80</accession>
<sequence>MTIRKAMLLRGLGLVAVAAAASASLVGCSIGGGGASGEVIKIGYVTPRTGALAAFGEADTYVLDEMTKYFADNGVTLADGSKHQVEIIAKDTQSDSKRASDVASELILKDNVSMILVSSTPDTVNPVSDQCEANEVVCISTVAPWQAYYFGRQKDPANPVDFKWTYHFFWGLEDITAVYSDMWKQAGVTSGSAAELWPNDPDGIAWSDEKLGFPPVVTASGLTNNNPGLYANGTTDFSAQISQYKAENSQVLLGVPIPPDFITFWKQAVQQGFQPQVATIGKAILFPSVVEALGDTGNNLSSEVWWSPSSPYKSALTGQSAKELAASFEKATKKQWTQPLGFAEALFEVATATLQKSKSVKEADIQSALSTLKTDTIVGPVDWTSGPVKNVSKTPLVGGQWRLQGDGTYQIVIVSNSLAPQIPTGGTMEPLGN</sequence>
<dbReference type="PROSITE" id="PS51257">
    <property type="entry name" value="PROKAR_LIPOPROTEIN"/>
    <property type="match status" value="1"/>
</dbReference>
<keyword evidence="1" id="KW-0732">Signal</keyword>
<dbReference type="InterPro" id="IPR028082">
    <property type="entry name" value="Peripla_BP_I"/>
</dbReference>
<dbReference type="EMBL" id="CAFBMB010000089">
    <property type="protein sequence ID" value="CAB4904046.1"/>
    <property type="molecule type" value="Genomic_DNA"/>
</dbReference>